<dbReference type="Pfam" id="PF12874">
    <property type="entry name" value="zf-met"/>
    <property type="match status" value="1"/>
</dbReference>
<dbReference type="CTD" id="31391"/>
<organism evidence="13 14">
    <name type="scientific">Hyalella azteca</name>
    <name type="common">Amphipod</name>
    <dbReference type="NCBI Taxonomy" id="294128"/>
    <lineage>
        <taxon>Eukaryota</taxon>
        <taxon>Metazoa</taxon>
        <taxon>Ecdysozoa</taxon>
        <taxon>Arthropoda</taxon>
        <taxon>Crustacea</taxon>
        <taxon>Multicrustacea</taxon>
        <taxon>Malacostraca</taxon>
        <taxon>Eumalacostraca</taxon>
        <taxon>Peracarida</taxon>
        <taxon>Amphipoda</taxon>
        <taxon>Senticaudata</taxon>
        <taxon>Talitrida</taxon>
        <taxon>Talitroidea</taxon>
        <taxon>Hyalellidae</taxon>
        <taxon>Hyalella</taxon>
    </lineage>
</organism>
<feature type="domain" description="C2H2-type" evidence="12">
    <location>
        <begin position="610"/>
        <end position="638"/>
    </location>
</feature>
<keyword evidence="13" id="KW-1185">Reference proteome</keyword>
<feature type="compositionally biased region" description="Polar residues" evidence="11">
    <location>
        <begin position="1066"/>
        <end position="1080"/>
    </location>
</feature>
<feature type="region of interest" description="Disordered" evidence="11">
    <location>
        <begin position="130"/>
        <end position="230"/>
    </location>
</feature>
<keyword evidence="3" id="KW-0677">Repeat</keyword>
<evidence type="ECO:0000256" key="2">
    <source>
        <dbReference type="ARBA" id="ARBA00022723"/>
    </source>
</evidence>
<dbReference type="Pfam" id="PF00096">
    <property type="entry name" value="zf-C2H2"/>
    <property type="match status" value="5"/>
</dbReference>
<dbReference type="GO" id="GO:0000978">
    <property type="term" value="F:RNA polymerase II cis-regulatory region sequence-specific DNA binding"/>
    <property type="evidence" value="ECO:0007669"/>
    <property type="project" value="TreeGrafter"/>
</dbReference>
<feature type="compositionally biased region" description="Acidic residues" evidence="11">
    <location>
        <begin position="1099"/>
        <end position="1129"/>
    </location>
</feature>
<dbReference type="GO" id="GO:0001228">
    <property type="term" value="F:DNA-binding transcription activator activity, RNA polymerase II-specific"/>
    <property type="evidence" value="ECO:0007669"/>
    <property type="project" value="TreeGrafter"/>
</dbReference>
<feature type="region of interest" description="Disordered" evidence="11">
    <location>
        <begin position="818"/>
        <end position="863"/>
    </location>
</feature>
<dbReference type="PANTHER" id="PTHR46451">
    <property type="entry name" value="RAS-RESPONSIVE ELEMENT-BINDING PROTEIN 1"/>
    <property type="match status" value="1"/>
</dbReference>
<dbReference type="FunFam" id="3.30.160.60:FF:000325">
    <property type="entry name" value="ZFP90 zinc finger protein"/>
    <property type="match status" value="1"/>
</dbReference>
<evidence type="ECO:0000256" key="8">
    <source>
        <dbReference type="ARBA" id="ARBA00023163"/>
    </source>
</evidence>
<sequence>MSLRHPTMPPKKVSRQLKPRSSRLRSKNINFATTPHDKIKKFTSSGKKTSTLRGNLKNSIPRSSPKKPGLQKKIVGNVTKSGSKKADVRSREVSISVTHRKFSDAHRKRRAAKNNRTCIHTTAQVLKNDSNSMKLKDSSMKLKDSSMKFKKEEEEETFGDVESMLEEGVPKGNKKFKGDNMATFPREALTPPGSSPVYPSTSLSPSSSPTSPTGPPTPDSVHTAPSALSTASPKVANSAFSPRSACVDPSSSAATKLVCPRHSCDEPPNGDEGSDEWADVVALNCGQPATAEGHDGLEDDEECGEGGLACSVCRRSFPSQQDFTRHIRSHNRVIDLSDGSRMFECGICGKQLSSNSSLDRHLLVHSGERPFRCYICGTHFTTNGNMHRHIRGHYRSGGGSDTGDSDGGSDNGTNSCRKRRVEMNEGPQTKLPKLCESDNDDIDVPASPGPRELEVDFRRISPEHPVEERPCEICHERLSSVQEWILHMREHAPPPSSFASLPNRDPHPALPFHSTARDFSLTNIPPPSLLPHSDLSHDEQFARDYRDMKLNGQYPCRLCKEVFSNLRKLKSHNLVHMNNPPYRCNLCNFFSNDKNALKEHMKGHKGDTPYECRLCGLAFTTKANCERHIKNIHSKQTRDEIKECMSYNAQEDSMETFERSVEAVCQICNIDCKSRSVLRDHVRSSHPDGIDKPYSCRICRCSFVNQTDGVRHVVQAHPEAVSSGTLTSFIERRGLSERSNDLSSVESLLTISKIPISLAPARLQPQPDHVTITPTVSHLQTIPSVLPPTMPSIVSSTEPLIPPLISLRHQFASDPIISDDAPLDLSMNKKVPSTRPENEILSSSSLPSEDRADNTDDADSNHCEYKSHSTADILKVPKHPLQSIMSGNLPMVLQQYPFCMPQFNEISPVASNLGRSLLQLHESIRHGNLQLPSGPSLMSPANGSFLSNPSWLQVIAAQAARQQEVHRTPVLEKTPSSENEARAEKERVGLSTDDDEVQHFTMRNSVLVKKPKQRRYRTERPWRCDLCDKGFTLRSNMERHMKQQHPGNWPQKSRNSVYGVSREDGNSNPYDMSSSHQTEIGSEDDSIILDVDSKPNRGEEEESNLIIDDDVDNDCDEDEEDEDEEDENENLTQQGPSRDESTADLASVTTLLSKANTQNFTFLRDEEREEEEPQTGDEDDDSSGIASPDCKKSSAYSSAPQKQKCPYCDRKFPWSSSLVRHIRTHTGQKPYLCDVCNYPFTTKSNCDRHLLRKHPDSVQAHTGYRPYRCARCPNTAFSSNESLRKHEMIKHNRSPPKDGYAKYDDAPLLLPSDSSSSRESVSPARDSISAYTFQCFVCGEALPASRHDAISHVSERHPEIFRDVVIPDISSLMQRDDAASLSTHADTLNCLLCLRRLHTLDELKTHVTLEHSRTHSTPPTTPTASSTLCTTTAIVTQSIPLCSSNLILTSNLTLSNSTVTMTPTNISINHSTPVTLTPDISPNITLVPTSHLTPRSPVDVAQSSPVADVTLTPIALNTHREDGMSSAGDGNANESREIRATITAAPVGTADVRTTADVSSLLDVR</sequence>
<dbReference type="GO" id="GO:0005634">
    <property type="term" value="C:nucleus"/>
    <property type="evidence" value="ECO:0007669"/>
    <property type="project" value="UniProtKB-SubCell"/>
</dbReference>
<feature type="compositionally biased region" description="Basic and acidic residues" evidence="11">
    <location>
        <begin position="979"/>
        <end position="988"/>
    </location>
</feature>
<feature type="domain" description="C2H2-type" evidence="12">
    <location>
        <begin position="1203"/>
        <end position="1230"/>
    </location>
</feature>
<dbReference type="Gene3D" id="3.30.160.60">
    <property type="entry name" value="Classic Zinc Finger"/>
    <property type="match status" value="9"/>
</dbReference>
<dbReference type="PANTHER" id="PTHR46451:SF1">
    <property type="entry name" value="RAS-RESPONSIVE ELEMENT-BINDING PROTEIN 1"/>
    <property type="match status" value="1"/>
</dbReference>
<reference evidence="14" key="1">
    <citation type="submission" date="2025-08" db="UniProtKB">
        <authorList>
            <consortium name="RefSeq"/>
        </authorList>
    </citation>
    <scope>IDENTIFICATION</scope>
    <source>
        <tissue evidence="14">Whole organism</tissue>
    </source>
</reference>
<evidence type="ECO:0000256" key="9">
    <source>
        <dbReference type="ARBA" id="ARBA00023242"/>
    </source>
</evidence>
<dbReference type="InterPro" id="IPR036236">
    <property type="entry name" value="Znf_C2H2_sf"/>
</dbReference>
<feature type="domain" description="C2H2-type" evidence="12">
    <location>
        <begin position="308"/>
        <end position="330"/>
    </location>
</feature>
<dbReference type="SMART" id="SM00355">
    <property type="entry name" value="ZnF_C2H2"/>
    <property type="match status" value="15"/>
</dbReference>
<feature type="region of interest" description="Disordered" evidence="11">
    <location>
        <begin position="391"/>
        <end position="440"/>
    </location>
</feature>
<dbReference type="Proteomes" id="UP000694843">
    <property type="component" value="Unplaced"/>
</dbReference>
<feature type="region of interest" description="Disordered" evidence="11">
    <location>
        <begin position="1157"/>
        <end position="1205"/>
    </location>
</feature>
<keyword evidence="2" id="KW-0479">Metal-binding</keyword>
<dbReference type="OrthoDB" id="6077919at2759"/>
<feature type="domain" description="C2H2-type" evidence="12">
    <location>
        <begin position="371"/>
        <end position="393"/>
    </location>
</feature>
<keyword evidence="6" id="KW-0805">Transcription regulation</keyword>
<feature type="domain" description="C2H2-type" evidence="12">
    <location>
        <begin position="1231"/>
        <end position="1266"/>
    </location>
</feature>
<dbReference type="InterPro" id="IPR013087">
    <property type="entry name" value="Znf_C2H2_type"/>
</dbReference>
<feature type="region of interest" description="Disordered" evidence="11">
    <location>
        <begin position="1040"/>
        <end position="1144"/>
    </location>
</feature>
<evidence type="ECO:0000313" key="13">
    <source>
        <dbReference type="Proteomes" id="UP000694843"/>
    </source>
</evidence>
<evidence type="ECO:0000256" key="11">
    <source>
        <dbReference type="SAM" id="MobiDB-lite"/>
    </source>
</evidence>
<feature type="compositionally biased region" description="Acidic residues" evidence="11">
    <location>
        <begin position="153"/>
        <end position="165"/>
    </location>
</feature>
<keyword evidence="8" id="KW-0804">Transcription</keyword>
<dbReference type="RefSeq" id="XP_018009099.2">
    <property type="nucleotide sequence ID" value="XM_018153610.2"/>
</dbReference>
<feature type="domain" description="C2H2-type" evidence="12">
    <location>
        <begin position="554"/>
        <end position="581"/>
    </location>
</feature>
<dbReference type="GeneID" id="108666692"/>
<feature type="compositionally biased region" description="Low complexity" evidence="11">
    <location>
        <begin position="195"/>
        <end position="211"/>
    </location>
</feature>
<keyword evidence="9" id="KW-0539">Nucleus</keyword>
<dbReference type="InterPro" id="IPR052795">
    <property type="entry name" value="RREB1"/>
</dbReference>
<dbReference type="SUPFAM" id="SSF57667">
    <property type="entry name" value="beta-beta-alpha zinc fingers"/>
    <property type="match status" value="6"/>
</dbReference>
<feature type="domain" description="C2H2-type" evidence="12">
    <location>
        <begin position="1022"/>
        <end position="1050"/>
    </location>
</feature>
<evidence type="ECO:0000313" key="14">
    <source>
        <dbReference type="RefSeq" id="XP_018009099.2"/>
    </source>
</evidence>
<proteinExistence type="predicted"/>
<keyword evidence="7" id="KW-0238">DNA-binding</keyword>
<feature type="domain" description="C2H2-type" evidence="12">
    <location>
        <begin position="343"/>
        <end position="370"/>
    </location>
</feature>
<comment type="subcellular location">
    <subcellularLocation>
        <location evidence="1">Nucleus</location>
    </subcellularLocation>
</comment>
<feature type="region of interest" description="Disordered" evidence="11">
    <location>
        <begin position="1"/>
        <end position="70"/>
    </location>
</feature>
<dbReference type="OMA" id="MVINSEC"/>
<feature type="compositionally biased region" description="Acidic residues" evidence="11">
    <location>
        <begin position="1167"/>
        <end position="1182"/>
    </location>
</feature>
<name>A0A8B7N743_HYAAZ</name>
<evidence type="ECO:0000256" key="4">
    <source>
        <dbReference type="ARBA" id="ARBA00022771"/>
    </source>
</evidence>
<dbReference type="PROSITE" id="PS50157">
    <property type="entry name" value="ZINC_FINGER_C2H2_2"/>
    <property type="match status" value="9"/>
</dbReference>
<evidence type="ECO:0000256" key="6">
    <source>
        <dbReference type="ARBA" id="ARBA00023015"/>
    </source>
</evidence>
<evidence type="ECO:0000256" key="5">
    <source>
        <dbReference type="ARBA" id="ARBA00022833"/>
    </source>
</evidence>
<feature type="compositionally biased region" description="Polar residues" evidence="11">
    <location>
        <begin position="52"/>
        <end position="62"/>
    </location>
</feature>
<evidence type="ECO:0000256" key="7">
    <source>
        <dbReference type="ARBA" id="ARBA00023125"/>
    </source>
</evidence>
<feature type="compositionally biased region" description="Basic and acidic residues" evidence="11">
    <location>
        <begin position="848"/>
        <end position="863"/>
    </location>
</feature>
<feature type="compositionally biased region" description="Gly residues" evidence="11">
    <location>
        <begin position="395"/>
        <end position="410"/>
    </location>
</feature>
<dbReference type="KEGG" id="hazt:108666692"/>
<evidence type="ECO:0000256" key="3">
    <source>
        <dbReference type="ARBA" id="ARBA00022737"/>
    </source>
</evidence>
<keyword evidence="4 10" id="KW-0863">Zinc-finger</keyword>
<keyword evidence="5" id="KW-0862">Zinc</keyword>
<evidence type="ECO:0000256" key="1">
    <source>
        <dbReference type="ARBA" id="ARBA00004123"/>
    </source>
</evidence>
<feature type="region of interest" description="Disordered" evidence="11">
    <location>
        <begin position="970"/>
        <end position="991"/>
    </location>
</feature>
<dbReference type="FunFam" id="3.30.160.60:FF:000100">
    <property type="entry name" value="Zinc finger 45-like"/>
    <property type="match status" value="1"/>
</dbReference>
<dbReference type="GO" id="GO:0008270">
    <property type="term" value="F:zinc ion binding"/>
    <property type="evidence" value="ECO:0007669"/>
    <property type="project" value="UniProtKB-KW"/>
</dbReference>
<evidence type="ECO:0000256" key="10">
    <source>
        <dbReference type="PROSITE-ProRule" id="PRU00042"/>
    </source>
</evidence>
<dbReference type="PROSITE" id="PS00028">
    <property type="entry name" value="ZINC_FINGER_C2H2_1"/>
    <property type="match status" value="12"/>
</dbReference>
<protein>
    <submittedName>
        <fullName evidence="14">Ras-responsive element-binding protein 1 isoform X1</fullName>
    </submittedName>
</protein>
<feature type="domain" description="C2H2-type" evidence="12">
    <location>
        <begin position="582"/>
        <end position="609"/>
    </location>
</feature>
<feature type="compositionally biased region" description="Basic residues" evidence="11">
    <location>
        <begin position="12"/>
        <end position="26"/>
    </location>
</feature>
<evidence type="ECO:0000259" key="12">
    <source>
        <dbReference type="PROSITE" id="PS50157"/>
    </source>
</evidence>
<feature type="compositionally biased region" description="Basic and acidic residues" evidence="11">
    <location>
        <begin position="134"/>
        <end position="152"/>
    </location>
</feature>
<gene>
    <name evidence="14" type="primary">LOC108666692</name>
</gene>
<feature type="compositionally biased region" description="Low complexity" evidence="11">
    <location>
        <begin position="42"/>
        <end position="51"/>
    </location>
</feature>
<accession>A0A8B7N743</accession>